<evidence type="ECO:0000313" key="2">
    <source>
        <dbReference type="Proteomes" id="UP000077752"/>
    </source>
</evidence>
<gene>
    <name evidence="1" type="ORF">AYO28_25510</name>
</gene>
<comment type="caution">
    <text evidence="1">The sequence shown here is derived from an EMBL/GenBank/DDBJ whole genome shotgun (WGS) entry which is preliminary data.</text>
</comment>
<reference evidence="1 2" key="1">
    <citation type="submission" date="2016-03" db="EMBL/GenBank/DDBJ databases">
        <title>Draft Genome Assembly of Pseudomonas putida strain CBF10-2.</title>
        <authorList>
            <person name="Iyer R.S."/>
            <person name="Damania A."/>
        </authorList>
    </citation>
    <scope>NUCLEOTIDE SEQUENCE [LARGE SCALE GENOMIC DNA]</scope>
    <source>
        <strain evidence="1 2">CBF10-2</strain>
    </source>
</reference>
<proteinExistence type="predicted"/>
<protein>
    <submittedName>
        <fullName evidence="1">Uncharacterized protein</fullName>
    </submittedName>
</protein>
<sequence length="146" mass="16593">MDFPDRLWEWYGQDEYKRILAVCLAIPALDFLAATAEVQRYSIPSCPACETWSEKMLPVNEVLEVAGKALPMDVRLALEKVWQLSNDLPEAAFHCGNQHMFIHEEWQPLRDAAAHALDLLGAKELAPHLDELTLDCRNIILGRKPN</sequence>
<dbReference type="AlphaFoldDB" id="A0A177SBW3"/>
<organism evidence="1 2">
    <name type="scientific">Pseudomonas putida</name>
    <name type="common">Arthrobacter siderocapsulatus</name>
    <dbReference type="NCBI Taxonomy" id="303"/>
    <lineage>
        <taxon>Bacteria</taxon>
        <taxon>Pseudomonadati</taxon>
        <taxon>Pseudomonadota</taxon>
        <taxon>Gammaproteobacteria</taxon>
        <taxon>Pseudomonadales</taxon>
        <taxon>Pseudomonadaceae</taxon>
        <taxon>Pseudomonas</taxon>
    </lineage>
</organism>
<accession>A0A177SBW3</accession>
<dbReference type="Proteomes" id="UP000077752">
    <property type="component" value="Unassembled WGS sequence"/>
</dbReference>
<evidence type="ECO:0000313" key="1">
    <source>
        <dbReference type="EMBL" id="OAI86060.1"/>
    </source>
</evidence>
<name>A0A177SBW3_PSEPU</name>
<dbReference type="EMBL" id="LUCV01000042">
    <property type="protein sequence ID" value="OAI86060.1"/>
    <property type="molecule type" value="Genomic_DNA"/>
</dbReference>
<dbReference type="RefSeq" id="WP_064304330.1">
    <property type="nucleotide sequence ID" value="NZ_LUCV01000042.1"/>
</dbReference>